<dbReference type="Proteomes" id="UP001145021">
    <property type="component" value="Unassembled WGS sequence"/>
</dbReference>
<comment type="caution">
    <text evidence="2">The sequence shown here is derived from an EMBL/GenBank/DDBJ whole genome shotgun (WGS) entry which is preliminary data.</text>
</comment>
<evidence type="ECO:0000313" key="3">
    <source>
        <dbReference type="Proteomes" id="UP001145021"/>
    </source>
</evidence>
<feature type="compositionally biased region" description="Low complexity" evidence="1">
    <location>
        <begin position="386"/>
        <end position="398"/>
    </location>
</feature>
<sequence length="760" mass="81842">MRDPRAHFTEPARYHSRPPLSVNTNPDAGLRGAMAYGPASSSPTDGTSLRFHEAIDTEDEGAFAEPAHRANQTDDEAKGCVPTHRSVFRLLRRKLQAHRRTSSTVSQVPTSGMRATASAGTNMDAEASGSTSSVSFDGGYLRSRKTNRVVTLSAQRTRSELAIAGPPRPQLETTKMELNGPARNPRQPQLSNAARKPGVQTHPRAQRADKGTIVQLGSTPSTSKIVIPAIGGLRAEIAESIAASSIASSAASEPADTNGIDAQAQAQARDMTDVGVDVDADADTDSGSDPDTATDRANSPRTAQSAATPAASIKATVTPSLSDSKLHKPARFPRSPRKSVSSVNIGSPLVKQLELDVEQHTVSDDELLVTTNADVAVHVLPDDSSDWNSDFSSPSSWRRSSDRPVSRRLPYRLDPGIRLKDRAIDRGVLEAQHRILQQEKYLMQISNLSSCLAKLRPLILRCLVFELPDRGIRVGTTAFVSSIREPCGSIEPSIEEERLWELWRQAEALLTIMDNDNIPMSNIESRLTLSKKRAIMLAFSDWEQYSMYVQDAWDKARRGIDQPDAEQESRPSISNDSAFDYPMSPGAQSQGQSSTPRTSYDGCSVISGLSPTSPRTMIRFSLSRHRKSRRRSVVGVAPASLQRIADEATAVRDECEQLLMLMSPLYREHQLSPRNTMGSFSPGPSSAGSFLAAETHSAATRSLPATASAASSHVSVPPVPSLSRSDSVTSPSVDSGVNVSVSASAPCSPSATSSQRCTNC</sequence>
<feature type="region of interest" description="Disordered" evidence="1">
    <location>
        <begin position="385"/>
        <end position="404"/>
    </location>
</feature>
<feature type="compositionally biased region" description="Acidic residues" evidence="1">
    <location>
        <begin position="278"/>
        <end position="288"/>
    </location>
</feature>
<feature type="region of interest" description="Disordered" evidence="1">
    <location>
        <begin position="560"/>
        <end position="610"/>
    </location>
</feature>
<feature type="compositionally biased region" description="Low complexity" evidence="1">
    <location>
        <begin position="709"/>
        <end position="728"/>
    </location>
</feature>
<feature type="compositionally biased region" description="Polar residues" evidence="1">
    <location>
        <begin position="296"/>
        <end position="307"/>
    </location>
</feature>
<feature type="region of interest" description="Disordered" evidence="1">
    <location>
        <begin position="709"/>
        <end position="760"/>
    </location>
</feature>
<dbReference type="AlphaFoldDB" id="A0A9W7XS25"/>
<name>A0A9W7XS25_9FUNG</name>
<feature type="region of interest" description="Disordered" evidence="1">
    <location>
        <begin position="1"/>
        <end position="48"/>
    </location>
</feature>
<reference evidence="2" key="1">
    <citation type="submission" date="2022-07" db="EMBL/GenBank/DDBJ databases">
        <title>Phylogenomic reconstructions and comparative analyses of Kickxellomycotina fungi.</title>
        <authorList>
            <person name="Reynolds N.K."/>
            <person name="Stajich J.E."/>
            <person name="Barry K."/>
            <person name="Grigoriev I.V."/>
            <person name="Crous P."/>
            <person name="Smith M.E."/>
        </authorList>
    </citation>
    <scope>NUCLEOTIDE SEQUENCE</scope>
    <source>
        <strain evidence="2">NBRC 105413</strain>
    </source>
</reference>
<accession>A0A9W7XS25</accession>
<proteinExistence type="predicted"/>
<feature type="compositionally biased region" description="Polar residues" evidence="1">
    <location>
        <begin position="586"/>
        <end position="598"/>
    </location>
</feature>
<keyword evidence="3" id="KW-1185">Reference proteome</keyword>
<feature type="region of interest" description="Disordered" evidence="1">
    <location>
        <begin position="278"/>
        <end position="343"/>
    </location>
</feature>
<evidence type="ECO:0000313" key="2">
    <source>
        <dbReference type="EMBL" id="KAJ1648334.1"/>
    </source>
</evidence>
<feature type="region of interest" description="Disordered" evidence="1">
    <location>
        <begin position="98"/>
        <end position="133"/>
    </location>
</feature>
<protein>
    <submittedName>
        <fullName evidence="2">Uncharacterized protein</fullName>
    </submittedName>
</protein>
<gene>
    <name evidence="2" type="ORF">LPJ64_000387</name>
</gene>
<feature type="region of interest" description="Disordered" evidence="1">
    <location>
        <begin position="178"/>
        <end position="213"/>
    </location>
</feature>
<evidence type="ECO:0000256" key="1">
    <source>
        <dbReference type="SAM" id="MobiDB-lite"/>
    </source>
</evidence>
<feature type="compositionally biased region" description="Basic and acidic residues" evidence="1">
    <location>
        <begin position="1"/>
        <end position="13"/>
    </location>
</feature>
<feature type="compositionally biased region" description="Polar residues" evidence="1">
    <location>
        <begin position="729"/>
        <end position="738"/>
    </location>
</feature>
<feature type="compositionally biased region" description="Basic residues" evidence="1">
    <location>
        <begin position="327"/>
        <end position="337"/>
    </location>
</feature>
<dbReference type="EMBL" id="JANBOH010000007">
    <property type="protein sequence ID" value="KAJ1648334.1"/>
    <property type="molecule type" value="Genomic_DNA"/>
</dbReference>
<feature type="compositionally biased region" description="Low complexity" evidence="1">
    <location>
        <begin position="739"/>
        <end position="754"/>
    </location>
</feature>
<organism evidence="2 3">
    <name type="scientific">Coemansia asiatica</name>
    <dbReference type="NCBI Taxonomy" id="1052880"/>
    <lineage>
        <taxon>Eukaryota</taxon>
        <taxon>Fungi</taxon>
        <taxon>Fungi incertae sedis</taxon>
        <taxon>Zoopagomycota</taxon>
        <taxon>Kickxellomycotina</taxon>
        <taxon>Kickxellomycetes</taxon>
        <taxon>Kickxellales</taxon>
        <taxon>Kickxellaceae</taxon>
        <taxon>Coemansia</taxon>
    </lineage>
</organism>